<sequence length="40" mass="4511">MSESHFHSGTPAKDKLYNFHVIQTREKKGSCHVIHSGTSK</sequence>
<dbReference type="EMBL" id="GBRH01238926">
    <property type="protein sequence ID" value="JAD58969.1"/>
    <property type="molecule type" value="Transcribed_RNA"/>
</dbReference>
<reference evidence="1" key="1">
    <citation type="submission" date="2014-09" db="EMBL/GenBank/DDBJ databases">
        <authorList>
            <person name="Magalhaes I.L.F."/>
            <person name="Oliveira U."/>
            <person name="Santos F.R."/>
            <person name="Vidigal T.H.D.A."/>
            <person name="Brescovit A.D."/>
            <person name="Santos A.J."/>
        </authorList>
    </citation>
    <scope>NUCLEOTIDE SEQUENCE</scope>
    <source>
        <tissue evidence="1">Shoot tissue taken approximately 20 cm above the soil surface</tissue>
    </source>
</reference>
<proteinExistence type="predicted"/>
<dbReference type="AlphaFoldDB" id="A0A0A9B4N7"/>
<accession>A0A0A9B4N7</accession>
<name>A0A0A9B4N7_ARUDO</name>
<protein>
    <submittedName>
        <fullName evidence="1">Uncharacterized protein</fullName>
    </submittedName>
</protein>
<organism evidence="1">
    <name type="scientific">Arundo donax</name>
    <name type="common">Giant reed</name>
    <name type="synonym">Donax arundinaceus</name>
    <dbReference type="NCBI Taxonomy" id="35708"/>
    <lineage>
        <taxon>Eukaryota</taxon>
        <taxon>Viridiplantae</taxon>
        <taxon>Streptophyta</taxon>
        <taxon>Embryophyta</taxon>
        <taxon>Tracheophyta</taxon>
        <taxon>Spermatophyta</taxon>
        <taxon>Magnoliopsida</taxon>
        <taxon>Liliopsida</taxon>
        <taxon>Poales</taxon>
        <taxon>Poaceae</taxon>
        <taxon>PACMAD clade</taxon>
        <taxon>Arundinoideae</taxon>
        <taxon>Arundineae</taxon>
        <taxon>Arundo</taxon>
    </lineage>
</organism>
<evidence type="ECO:0000313" key="1">
    <source>
        <dbReference type="EMBL" id="JAD58969.1"/>
    </source>
</evidence>
<reference evidence="1" key="2">
    <citation type="journal article" date="2015" name="Data Brief">
        <title>Shoot transcriptome of the giant reed, Arundo donax.</title>
        <authorList>
            <person name="Barrero R.A."/>
            <person name="Guerrero F.D."/>
            <person name="Moolhuijzen P."/>
            <person name="Goolsby J.A."/>
            <person name="Tidwell J."/>
            <person name="Bellgard S.E."/>
            <person name="Bellgard M.I."/>
        </authorList>
    </citation>
    <scope>NUCLEOTIDE SEQUENCE</scope>
    <source>
        <tissue evidence="1">Shoot tissue taken approximately 20 cm above the soil surface</tissue>
    </source>
</reference>